<dbReference type="OrthoDB" id="5381604at2"/>
<dbReference type="InterPro" id="IPR051648">
    <property type="entry name" value="CWI-Assembly_Regulator"/>
</dbReference>
<keyword evidence="3" id="KW-0964">Secreted</keyword>
<dbReference type="AlphaFoldDB" id="A0A2K9LL22"/>
<evidence type="ECO:0000313" key="7">
    <source>
        <dbReference type="Proteomes" id="UP000235116"/>
    </source>
</evidence>
<dbReference type="EMBL" id="CP022684">
    <property type="protein sequence ID" value="AUM13028.1"/>
    <property type="molecule type" value="Genomic_DNA"/>
</dbReference>
<dbReference type="GO" id="GO:0030313">
    <property type="term" value="C:cell envelope"/>
    <property type="evidence" value="ECO:0007669"/>
    <property type="project" value="UniProtKB-SubCell"/>
</dbReference>
<keyword evidence="7" id="KW-1185">Reference proteome</keyword>
<accession>A0A2K9LL22</accession>
<dbReference type="PANTHER" id="PTHR31018:SF3">
    <property type="entry name" value="RECEPTOR PROTEIN-TYROSINE KINASE"/>
    <property type="match status" value="1"/>
</dbReference>
<dbReference type="Gene3D" id="3.80.20.20">
    <property type="entry name" value="Receptor L-domain"/>
    <property type="match status" value="2"/>
</dbReference>
<evidence type="ECO:0000313" key="6">
    <source>
        <dbReference type="EMBL" id="AUM13028.1"/>
    </source>
</evidence>
<organism evidence="6 7">
    <name type="scientific">Ketobacter alkanivorans</name>
    <dbReference type="NCBI Taxonomy" id="1917421"/>
    <lineage>
        <taxon>Bacteria</taxon>
        <taxon>Pseudomonadati</taxon>
        <taxon>Pseudomonadota</taxon>
        <taxon>Gammaproteobacteria</taxon>
        <taxon>Pseudomonadales</taxon>
        <taxon>Ketobacteraceae</taxon>
        <taxon>Ketobacter</taxon>
    </lineage>
</organism>
<proteinExistence type="predicted"/>
<dbReference type="Proteomes" id="UP000235116">
    <property type="component" value="Chromosome"/>
</dbReference>
<keyword evidence="5" id="KW-0325">Glycoprotein</keyword>
<sequence>MDFKKLILLIHFISVGALTGCDIYIHEPIRLDSVLPEQKKTILAGAGSVLEFTVEGASNSTSRSWVVTKYRDTEGGAGAEGTIGDADQDIYDYNNRDYYGLEVSNIATIEESLASDNSYHYSLELAEEDANLYSLITVQFKTEGHCEDGSYACGGIAESATWVIHPNAHNQAPPTWHGSFIVRDKDDIQHLAGYSEITGGLYIRDVEGALDFGNLHALERIGGNFILTSSSLVTNLDGLDSLTEIGGDFYANDNARLNSISGLNSLTTIGDNLALINLPALRTLTGLDRLNTVSGSIKMDELSNISSVAAFASLETLGNNLDLTFGNSLTAIAGFGRLTEITGSFYLNGTGINDFSGFQNLSTIGGTLKLANLSVRDLEGFNNIESIGDTLFLESNANLRSVDGLTNLKYFRSIRLHRNERLTNLNGLANADFGGGTISLMWNDSLSDISIFENITHIDEQLYVADQFLLDFEDFRYLESVGEQFVLTGTRLTSLPFDNLISVGTSFSIRQSPLLCQSEIDALRVRLGKSNLSTNGNKNC</sequence>
<reference evidence="7" key="1">
    <citation type="submission" date="2017-08" db="EMBL/GenBank/DDBJ databases">
        <title>Direct submision.</title>
        <authorList>
            <person name="Kim S.-J."/>
            <person name="Rhee S.-K."/>
        </authorList>
    </citation>
    <scope>NUCLEOTIDE SEQUENCE [LARGE SCALE GENOMIC DNA]</scope>
    <source>
        <strain evidence="7">GI5</strain>
    </source>
</reference>
<gene>
    <name evidence="6" type="ORF">Kalk_11600</name>
</gene>
<name>A0A2K9LL22_9GAMM</name>
<evidence type="ECO:0000256" key="4">
    <source>
        <dbReference type="ARBA" id="ARBA00022729"/>
    </source>
</evidence>
<dbReference type="PANTHER" id="PTHR31018">
    <property type="entry name" value="SPORULATION-SPECIFIC PROTEIN-RELATED"/>
    <property type="match status" value="1"/>
</dbReference>
<evidence type="ECO:0008006" key="8">
    <source>
        <dbReference type="Google" id="ProtNLM"/>
    </source>
</evidence>
<protein>
    <recommendedName>
        <fullName evidence="8">Receptor L-domain domain-containing protein</fullName>
    </recommendedName>
</protein>
<evidence type="ECO:0000256" key="1">
    <source>
        <dbReference type="ARBA" id="ARBA00004191"/>
    </source>
</evidence>
<comment type="subcellular location">
    <subcellularLocation>
        <location evidence="1">Secreted</location>
        <location evidence="1">Cell wall</location>
    </subcellularLocation>
</comment>
<keyword evidence="4" id="KW-0732">Signal</keyword>
<dbReference type="SUPFAM" id="SSF52058">
    <property type="entry name" value="L domain-like"/>
    <property type="match status" value="3"/>
</dbReference>
<dbReference type="RefSeq" id="WP_101894407.1">
    <property type="nucleotide sequence ID" value="NZ_CP022684.1"/>
</dbReference>
<evidence type="ECO:0000256" key="5">
    <source>
        <dbReference type="ARBA" id="ARBA00023180"/>
    </source>
</evidence>
<evidence type="ECO:0000256" key="2">
    <source>
        <dbReference type="ARBA" id="ARBA00022512"/>
    </source>
</evidence>
<dbReference type="PROSITE" id="PS51257">
    <property type="entry name" value="PROKAR_LIPOPROTEIN"/>
    <property type="match status" value="1"/>
</dbReference>
<dbReference type="InterPro" id="IPR036941">
    <property type="entry name" value="Rcpt_L-dom_sf"/>
</dbReference>
<dbReference type="KEGG" id="kak:Kalk_11600"/>
<keyword evidence="2" id="KW-0134">Cell wall</keyword>
<evidence type="ECO:0000256" key="3">
    <source>
        <dbReference type="ARBA" id="ARBA00022525"/>
    </source>
</evidence>